<accession>A0A1M5BKB7</accession>
<keyword evidence="2 8" id="KW-0813">Transport</keyword>
<dbReference type="InterPro" id="IPR016024">
    <property type="entry name" value="ARM-type_fold"/>
</dbReference>
<dbReference type="SUPFAM" id="SSF103473">
    <property type="entry name" value="MFS general substrate transporter"/>
    <property type="match status" value="1"/>
</dbReference>
<dbReference type="PANTHER" id="PTHR43596:SF1">
    <property type="entry name" value="ADP,ATP CARRIER PROTEIN"/>
    <property type="match status" value="1"/>
</dbReference>
<dbReference type="GO" id="GO:0016020">
    <property type="term" value="C:membrane"/>
    <property type="evidence" value="ECO:0007669"/>
    <property type="project" value="UniProtKB-SubCell"/>
</dbReference>
<evidence type="ECO:0000256" key="8">
    <source>
        <dbReference type="RuleBase" id="RU363121"/>
    </source>
</evidence>
<dbReference type="EMBL" id="FQUX01000004">
    <property type="protein sequence ID" value="SHF42642.1"/>
    <property type="molecule type" value="Genomic_DNA"/>
</dbReference>
<dbReference type="GO" id="GO:0005471">
    <property type="term" value="F:ATP:ADP antiporter activity"/>
    <property type="evidence" value="ECO:0007669"/>
    <property type="project" value="InterPro"/>
</dbReference>
<evidence type="ECO:0000256" key="7">
    <source>
        <dbReference type="ARBA" id="ARBA00023136"/>
    </source>
</evidence>
<dbReference type="InterPro" id="IPR004667">
    <property type="entry name" value="ADP_ATP_car_bac_type"/>
</dbReference>
<evidence type="ECO:0000256" key="1">
    <source>
        <dbReference type="ARBA" id="ARBA00004141"/>
    </source>
</evidence>
<protein>
    <recommendedName>
        <fullName evidence="8">ADP,ATP carrier protein</fullName>
    </recommendedName>
</protein>
<dbReference type="RefSeq" id="WP_245802547.1">
    <property type="nucleotide sequence ID" value="NZ_FQUX01000004.1"/>
</dbReference>
<dbReference type="Gene3D" id="1.25.10.10">
    <property type="entry name" value="Leucine-rich Repeat Variant"/>
    <property type="match status" value="1"/>
</dbReference>
<dbReference type="Proteomes" id="UP000184406">
    <property type="component" value="Unassembled WGS sequence"/>
</dbReference>
<keyword evidence="5 8" id="KW-0067">ATP-binding</keyword>
<evidence type="ECO:0000256" key="3">
    <source>
        <dbReference type="ARBA" id="ARBA00022692"/>
    </source>
</evidence>
<dbReference type="AlphaFoldDB" id="A0A1M5BKB7"/>
<dbReference type="Pfam" id="PF03219">
    <property type="entry name" value="TLC"/>
    <property type="match status" value="1"/>
</dbReference>
<feature type="transmembrane region" description="Helical" evidence="8">
    <location>
        <begin position="30"/>
        <end position="50"/>
    </location>
</feature>
<feature type="transmembrane region" description="Helical" evidence="8">
    <location>
        <begin position="93"/>
        <end position="114"/>
    </location>
</feature>
<evidence type="ECO:0000313" key="10">
    <source>
        <dbReference type="Proteomes" id="UP000184406"/>
    </source>
</evidence>
<evidence type="ECO:0000256" key="5">
    <source>
        <dbReference type="ARBA" id="ARBA00022840"/>
    </source>
</evidence>
<feature type="transmembrane region" description="Helical" evidence="8">
    <location>
        <begin position="238"/>
        <end position="256"/>
    </location>
</feature>
<dbReference type="GO" id="GO:0005524">
    <property type="term" value="F:ATP binding"/>
    <property type="evidence" value="ECO:0007669"/>
    <property type="project" value="UniProtKB-KW"/>
</dbReference>
<comment type="similarity">
    <text evidence="8">Belongs to the ADP/ATP translocase tlc family.</text>
</comment>
<reference evidence="10" key="1">
    <citation type="submission" date="2016-11" db="EMBL/GenBank/DDBJ databases">
        <authorList>
            <person name="Varghese N."/>
            <person name="Submissions S."/>
        </authorList>
    </citation>
    <scope>NUCLEOTIDE SEQUENCE [LARGE SCALE GENOMIC DNA]</scope>
    <source>
        <strain evidence="10">DSM 17539</strain>
    </source>
</reference>
<dbReference type="Gene3D" id="1.20.1250.20">
    <property type="entry name" value="MFS general substrate transporter like domains"/>
    <property type="match status" value="1"/>
</dbReference>
<keyword evidence="10" id="KW-1185">Reference proteome</keyword>
<feature type="transmembrane region" description="Helical" evidence="8">
    <location>
        <begin position="276"/>
        <end position="296"/>
    </location>
</feature>
<dbReference type="SUPFAM" id="SSF48371">
    <property type="entry name" value="ARM repeat"/>
    <property type="match status" value="1"/>
</dbReference>
<feature type="transmembrane region" description="Helical" evidence="8">
    <location>
        <begin position="120"/>
        <end position="144"/>
    </location>
</feature>
<organism evidence="9 10">
    <name type="scientific">Arenibacter palladensis</name>
    <dbReference type="NCBI Taxonomy" id="237373"/>
    <lineage>
        <taxon>Bacteria</taxon>
        <taxon>Pseudomonadati</taxon>
        <taxon>Bacteroidota</taxon>
        <taxon>Flavobacteriia</taxon>
        <taxon>Flavobacteriales</taxon>
        <taxon>Flavobacteriaceae</taxon>
        <taxon>Arenibacter</taxon>
    </lineage>
</organism>
<evidence type="ECO:0000313" key="9">
    <source>
        <dbReference type="EMBL" id="SHF42642.1"/>
    </source>
</evidence>
<feature type="transmembrane region" description="Helical" evidence="8">
    <location>
        <begin position="317"/>
        <end position="339"/>
    </location>
</feature>
<sequence length="951" mass="108056">MNYLISFIKTFQTYILKAFDLKEEELTKTLLLQLNIFLIITVLLIVKPTINSLFLSELSSDALPLGYVLTAIMAVLGSFFYDRALEKYPLNIIVDRTLIGSVISLVIFGVALNFDLGYGFALYIPYVWVAIFGLLTASQFWVMANLVYNVREAKRVFGFIGAGAIGGGIFGGYLTSLLTNILNTEDLLFVAGTLLMCCLPITRYIWKNEVLKLNPFQVSSRSNPKAESPFRLIKQSKLLSLIAVVIGISVLVAKLVDYQYSDYASRFIKDQDELTSFFGFWFSTLSVISLLIQLFLTKRIVGTFGVGKSLLWLPSGILLGSFLLLIVPQLWVVVFIKIVDGSLKQSVNKAATELLSIPIPIEIKKKTKTFTDVVVDSIATGMAGFILIFFINGLDISSTYISIIIIGLILIWLYFIYHLRNEYIISFKSLLEYNPARKEKAAKSEIKVTSIIETVIRVFETGNENQILHMLHKTLEVKDERFFYAIKALLNNPSAKVRALAIENLYFLNTENLCPAVEPMIYDKDQQVTTSAFRYLLKRYQQNPVELLDKYLSVEDNTIANATLVGLSMELRNNRVMQDRFGLEQRIENTLAQLEQTSIELERTNKILAILETIGNAKVERFYPVIKTHLYSDNVPIANTAILAASKTLDKQFIDLIVSRLSGKDTRKSAMEALYFYGEPIIDILFEGLKTDSIDPDDSAYVVMVIGKFDSQKAINILMKLTDDMEHTVKIEAIEALKHLKWKYPHLKIRDQFIVDKILDECHLYQSTLSVIHTQIVLQYKKNPEKLETKEENEARNGLIHLLELRLDRQLKRIFQFLGVKYPPQDVDPILNAILKGQEEQRIHAIEFLDNILDIQLKKELIPVAESIIQVGVISEENLKNLNVKVLSESESYLALLKRKDIKLKLAVLYLIEKTRDPKFTPLLEMVLEDSNGKARKKAAEILSSFKRISA</sequence>
<keyword evidence="7 8" id="KW-0472">Membrane</keyword>
<proteinExistence type="inferred from homology"/>
<evidence type="ECO:0000256" key="2">
    <source>
        <dbReference type="ARBA" id="ARBA00022448"/>
    </source>
</evidence>
<gene>
    <name evidence="9" type="ORF">SAMN03080594_10492</name>
</gene>
<feature type="transmembrane region" description="Helical" evidence="8">
    <location>
        <begin position="62"/>
        <end position="81"/>
    </location>
</feature>
<feature type="transmembrane region" description="Helical" evidence="8">
    <location>
        <begin position="187"/>
        <end position="206"/>
    </location>
</feature>
<feature type="transmembrane region" description="Helical" evidence="8">
    <location>
        <begin position="373"/>
        <end position="391"/>
    </location>
</feature>
<keyword evidence="4 8" id="KW-0547">Nucleotide-binding</keyword>
<dbReference type="InterPro" id="IPR011989">
    <property type="entry name" value="ARM-like"/>
</dbReference>
<evidence type="ECO:0000256" key="6">
    <source>
        <dbReference type="ARBA" id="ARBA00022989"/>
    </source>
</evidence>
<keyword evidence="6 8" id="KW-1133">Transmembrane helix</keyword>
<dbReference type="PANTHER" id="PTHR43596">
    <property type="entry name" value="ADP,ATP CARRIER PROTEIN"/>
    <property type="match status" value="1"/>
</dbReference>
<feature type="transmembrane region" description="Helical" evidence="8">
    <location>
        <begin position="398"/>
        <end position="417"/>
    </location>
</feature>
<comment type="subcellular location">
    <subcellularLocation>
        <location evidence="1 8">Membrane</location>
        <topology evidence="1 8">Multi-pass membrane protein</topology>
    </subcellularLocation>
</comment>
<name>A0A1M5BKB7_9FLAO</name>
<feature type="transmembrane region" description="Helical" evidence="8">
    <location>
        <begin position="156"/>
        <end position="175"/>
    </location>
</feature>
<evidence type="ECO:0000256" key="4">
    <source>
        <dbReference type="ARBA" id="ARBA00022741"/>
    </source>
</evidence>
<keyword evidence="3 8" id="KW-0812">Transmembrane</keyword>
<dbReference type="InterPro" id="IPR036259">
    <property type="entry name" value="MFS_trans_sf"/>
</dbReference>